<evidence type="ECO:0000313" key="6">
    <source>
        <dbReference type="WBParaSite" id="TREG1_101060.1"/>
    </source>
</evidence>
<proteinExistence type="predicted"/>
<dbReference type="InterPro" id="IPR009057">
    <property type="entry name" value="Homeodomain-like_sf"/>
</dbReference>
<feature type="compositionally biased region" description="Basic and acidic residues" evidence="3">
    <location>
        <begin position="23"/>
        <end position="34"/>
    </location>
</feature>
<dbReference type="GO" id="GO:0005634">
    <property type="term" value="C:nucleus"/>
    <property type="evidence" value="ECO:0007669"/>
    <property type="project" value="UniProtKB-SubCell"/>
</dbReference>
<feature type="DNA-binding region" description="Homeobox" evidence="1">
    <location>
        <begin position="3"/>
        <end position="23"/>
    </location>
</feature>
<dbReference type="AlphaFoldDB" id="A0AA85IKK8"/>
<feature type="region of interest" description="Disordered" evidence="3">
    <location>
        <begin position="23"/>
        <end position="51"/>
    </location>
</feature>
<organism evidence="5 6">
    <name type="scientific">Trichobilharzia regenti</name>
    <name type="common">Nasal bird schistosome</name>
    <dbReference type="NCBI Taxonomy" id="157069"/>
    <lineage>
        <taxon>Eukaryota</taxon>
        <taxon>Metazoa</taxon>
        <taxon>Spiralia</taxon>
        <taxon>Lophotrochozoa</taxon>
        <taxon>Platyhelminthes</taxon>
        <taxon>Trematoda</taxon>
        <taxon>Digenea</taxon>
        <taxon>Strigeidida</taxon>
        <taxon>Schistosomatoidea</taxon>
        <taxon>Schistosomatidae</taxon>
        <taxon>Trichobilharzia</taxon>
    </lineage>
</organism>
<dbReference type="Gene3D" id="1.10.10.60">
    <property type="entry name" value="Homeodomain-like"/>
    <property type="match status" value="1"/>
</dbReference>
<reference evidence="6" key="2">
    <citation type="submission" date="2023-11" db="UniProtKB">
        <authorList>
            <consortium name="WormBaseParasite"/>
        </authorList>
    </citation>
    <scope>IDENTIFICATION</scope>
</reference>
<protein>
    <recommendedName>
        <fullName evidence="4">Homeobox domain-containing protein</fullName>
    </recommendedName>
</protein>
<dbReference type="SUPFAM" id="SSF46689">
    <property type="entry name" value="Homeodomain-like"/>
    <property type="match status" value="1"/>
</dbReference>
<evidence type="ECO:0000313" key="5">
    <source>
        <dbReference type="Proteomes" id="UP000050795"/>
    </source>
</evidence>
<reference evidence="5" key="1">
    <citation type="submission" date="2022-06" db="EMBL/GenBank/DDBJ databases">
        <authorList>
            <person name="Berger JAMES D."/>
            <person name="Berger JAMES D."/>
        </authorList>
    </citation>
    <scope>NUCLEOTIDE SEQUENCE [LARGE SCALE GENOMIC DNA]</scope>
</reference>
<dbReference type="InterPro" id="IPR001356">
    <property type="entry name" value="HD"/>
</dbReference>
<dbReference type="WBParaSite" id="TREG1_101060.1">
    <property type="protein sequence ID" value="TREG1_101060.1"/>
    <property type="gene ID" value="TREG1_101060"/>
</dbReference>
<dbReference type="Proteomes" id="UP000050795">
    <property type="component" value="Unassembled WGS sequence"/>
</dbReference>
<evidence type="ECO:0000259" key="4">
    <source>
        <dbReference type="PROSITE" id="PS50071"/>
    </source>
</evidence>
<sequence>MRIPESRIQVWFSNRRAKWRREGKELNLNKHEKSGTPSLDENQGDDQQHYGTNCSAVNKVQEYTRNNGELDHINLIKQKFDYDQNNSNNNTNNFMESNHHYSPLYHNYQQLLLDQQNRQHHQQQSEQMNIDRKEHMGMNWSYMSTPVHQELSSPKKQLDYSEHFNTMLDIPNHLDAVNHLRETESYTLLNDVTRMNSPSNIHHLNKPKQCHISSEDQGGLSTKIDINDHTKIMSVKNYNDVDDIDHKESNEVPPHFKMHQEAFMNSEFSKLNCLPPYNQLQETSNNVTVNRLHTSNRNDSYDMSHSHELQVDSELINKSQASHLLTGHSTNYQPIWLNSTDQIQNYKKEQSNPVLWSGITYPQPSTLSTDSGICSPPLLSQQSSILPNNDLSVSNGQNGNSNSDLLPQLLPDTSTQLSSMAVAAAAAVAAWNNNNNNTSNFTSVHCLTPKSKLLSSNPPDTVVNSLESTPINYGGHLGVVNSEFNLMSNSSASPVTAQTSCSPSASASSSSLSLSHSSSTCSANNNNNNNTAVNFDLNNLVAQNTTCVNNNTTINSNSNNNISSNSYYDFSRYFN</sequence>
<keyword evidence="1 2" id="KW-0539">Nucleus</keyword>
<dbReference type="PROSITE" id="PS50071">
    <property type="entry name" value="HOMEOBOX_2"/>
    <property type="match status" value="1"/>
</dbReference>
<evidence type="ECO:0000256" key="1">
    <source>
        <dbReference type="PROSITE-ProRule" id="PRU00108"/>
    </source>
</evidence>
<feature type="region of interest" description="Disordered" evidence="3">
    <location>
        <begin position="385"/>
        <end position="404"/>
    </location>
</feature>
<comment type="subcellular location">
    <subcellularLocation>
        <location evidence="1 2">Nucleus</location>
    </subcellularLocation>
</comment>
<feature type="compositionally biased region" description="Low complexity" evidence="3">
    <location>
        <begin position="392"/>
        <end position="403"/>
    </location>
</feature>
<name>A0AA85IKK8_TRIRE</name>
<evidence type="ECO:0000256" key="3">
    <source>
        <dbReference type="SAM" id="MobiDB-lite"/>
    </source>
</evidence>
<dbReference type="CDD" id="cd00086">
    <property type="entry name" value="homeodomain"/>
    <property type="match status" value="1"/>
</dbReference>
<keyword evidence="1 2" id="KW-0371">Homeobox</keyword>
<dbReference type="Pfam" id="PF00046">
    <property type="entry name" value="Homeodomain"/>
    <property type="match status" value="1"/>
</dbReference>
<keyword evidence="1 2" id="KW-0238">DNA-binding</keyword>
<accession>A0AA85IKK8</accession>
<feature type="domain" description="Homeobox" evidence="4">
    <location>
        <begin position="1"/>
        <end position="22"/>
    </location>
</feature>
<dbReference type="GO" id="GO:0003677">
    <property type="term" value="F:DNA binding"/>
    <property type="evidence" value="ECO:0007669"/>
    <property type="project" value="UniProtKB-UniRule"/>
</dbReference>
<evidence type="ECO:0000256" key="2">
    <source>
        <dbReference type="RuleBase" id="RU000682"/>
    </source>
</evidence>
<keyword evidence="5" id="KW-1185">Reference proteome</keyword>